<keyword evidence="1" id="KW-0175">Coiled coil</keyword>
<dbReference type="InterPro" id="IPR031809">
    <property type="entry name" value="CCDC158"/>
</dbReference>
<feature type="region of interest" description="Disordered" evidence="2">
    <location>
        <begin position="724"/>
        <end position="751"/>
    </location>
</feature>
<feature type="coiled-coil region" evidence="1">
    <location>
        <begin position="87"/>
        <end position="121"/>
    </location>
</feature>
<proteinExistence type="predicted"/>
<organism evidence="4">
    <name type="scientific">Nothobranchius kuhntae</name>
    <name type="common">Beira killifish</name>
    <dbReference type="NCBI Taxonomy" id="321403"/>
    <lineage>
        <taxon>Eukaryota</taxon>
        <taxon>Metazoa</taxon>
        <taxon>Chordata</taxon>
        <taxon>Craniata</taxon>
        <taxon>Vertebrata</taxon>
        <taxon>Euteleostomi</taxon>
        <taxon>Actinopterygii</taxon>
        <taxon>Neopterygii</taxon>
        <taxon>Teleostei</taxon>
        <taxon>Neoteleostei</taxon>
        <taxon>Acanthomorphata</taxon>
        <taxon>Ovalentaria</taxon>
        <taxon>Atherinomorphae</taxon>
        <taxon>Cyprinodontiformes</taxon>
        <taxon>Nothobranchiidae</taxon>
        <taxon>Nothobranchius</taxon>
    </lineage>
</organism>
<keyword evidence="3" id="KW-0812">Transmembrane</keyword>
<reference evidence="4" key="2">
    <citation type="submission" date="2016-06" db="EMBL/GenBank/DDBJ databases">
        <title>The genome of a short-lived fish provides insights into sex chromosome evolution and the genetic control of aging.</title>
        <authorList>
            <person name="Reichwald K."/>
            <person name="Felder M."/>
            <person name="Petzold A."/>
            <person name="Koch P."/>
            <person name="Groth M."/>
            <person name="Platzer M."/>
        </authorList>
    </citation>
    <scope>NUCLEOTIDE SEQUENCE</scope>
    <source>
        <tissue evidence="4">Brain</tissue>
    </source>
</reference>
<dbReference type="Pfam" id="PF15921">
    <property type="entry name" value="CCDC158"/>
    <property type="match status" value="1"/>
</dbReference>
<evidence type="ECO:0000256" key="3">
    <source>
        <dbReference type="SAM" id="Phobius"/>
    </source>
</evidence>
<reference evidence="4" key="1">
    <citation type="submission" date="2016-05" db="EMBL/GenBank/DDBJ databases">
        <authorList>
            <person name="Lavstsen T."/>
            <person name="Jespersen J.S."/>
        </authorList>
    </citation>
    <scope>NUCLEOTIDE SEQUENCE</scope>
    <source>
        <tissue evidence="4">Brain</tissue>
    </source>
</reference>
<dbReference type="EMBL" id="HAED01013851">
    <property type="protein sequence ID" value="SBR00296.1"/>
    <property type="molecule type" value="Transcribed_RNA"/>
</dbReference>
<keyword evidence="3" id="KW-1133">Transmembrane helix</keyword>
<dbReference type="AlphaFoldDB" id="A0A1A8ISH4"/>
<feature type="coiled-coil region" evidence="1">
    <location>
        <begin position="605"/>
        <end position="688"/>
    </location>
</feature>
<protein>
    <submittedName>
        <fullName evidence="4">Coiled-coil domain containing 158</fullName>
    </submittedName>
</protein>
<feature type="region of interest" description="Disordered" evidence="2">
    <location>
        <begin position="766"/>
        <end position="800"/>
    </location>
</feature>
<dbReference type="PANTHER" id="PTHR47615">
    <property type="entry name" value="COILED-COIL DOMAIN-CONTAINING PROTEIN 158"/>
    <property type="match status" value="1"/>
</dbReference>
<evidence type="ECO:0000256" key="2">
    <source>
        <dbReference type="SAM" id="MobiDB-lite"/>
    </source>
</evidence>
<feature type="compositionally biased region" description="Basic and acidic residues" evidence="2">
    <location>
        <begin position="788"/>
        <end position="797"/>
    </location>
</feature>
<dbReference type="PANTHER" id="PTHR47615:SF1">
    <property type="entry name" value="COILED-COIL DOMAIN-CONTAINING PROTEIN 158"/>
    <property type="match status" value="1"/>
</dbReference>
<gene>
    <name evidence="4" type="primary">CCDC158</name>
</gene>
<evidence type="ECO:0000256" key="1">
    <source>
        <dbReference type="SAM" id="Coils"/>
    </source>
</evidence>
<name>A0A1A8ISH4_NOTKU</name>
<keyword evidence="3" id="KW-0472">Membrane</keyword>
<feature type="transmembrane region" description="Helical" evidence="3">
    <location>
        <begin position="12"/>
        <end position="36"/>
    </location>
</feature>
<feature type="coiled-coil region" evidence="1">
    <location>
        <begin position="181"/>
        <end position="238"/>
    </location>
</feature>
<accession>A0A1A8ISH4</accession>
<evidence type="ECO:0000313" key="4">
    <source>
        <dbReference type="EMBL" id="SBR00296.1"/>
    </source>
</evidence>
<feature type="coiled-coil region" evidence="1">
    <location>
        <begin position="350"/>
        <end position="502"/>
    </location>
</feature>
<feature type="compositionally biased region" description="Low complexity" evidence="2">
    <location>
        <begin position="733"/>
        <end position="743"/>
    </location>
</feature>
<dbReference type="Gene3D" id="1.10.287.1490">
    <property type="match status" value="1"/>
</dbReference>
<sequence>MNASSKLAAKDVASGAVSIVMSLFFFKLISFSRFIFRLLGFDCVVMSSKFHLSAPPRSGFATDEDVSSYKAAARDQQAEARTRNTSLRLSSLTLDELREELERRTEETQKLQEEDEDATRETLKTLGCTYSFPGQCCLSHDSSEDPPTVSAHQPRMTQPLVCSLDTLKQKVVEKDRSSYEKEALGNAINNHLQQLSDLQLNKISDQPGKDTFSPQRAIMNLQAELHDLQLEKDVVSDLRTEDLITILDQEVAMLTNKLSSSKDSGVSLCAKLDLLKKVTERQTSLHQCQISELQSTLSSYKDKVCYLAKKILETETHLFSSWRERERSLQQAKDLQSQLGQHKACCERQQLDLREDAEILRGQLEVAREQLFKAGEEKTCPQFLLEQKAQEVKKFQKLLQEKEEELCFRQHQTQQHLVSLEDAQTRCRTLQTEQVNLQLKLNDRERMGSSTQMTQQHRHTIDSLQQENSLLISQLNQHKLEIQQLRAELVQQKSNLASVERHRGQLQASVTELSQCVREETLKKEQVTTQLELQRVQLTSLTKEHEELQRLHSCKDDEHQGVVLKLQSQLSGAHDELDKIRRTLRTLQGVERNGLQVALDMQKEITARREQVDSLQGKIQHLEGEVEKLQQEKRHQKLESHRHLQEVTFIREEKRQLAGELKALRSKDQQLKERIDELEAILHKMSESFTNCQDFLQVSEQEYFRLKLQHALDLKEIQGQNFSAPADLDSHIPSSQTTPPSSQIKKQQERSTCELRSIVRQLRGAISESHGPHTDENASDCGFHRRRSAPEKEHRTTSTEQVQFCSRLRRKTCGSEPLFPTAEPNERLISKREGRCRSTPVTPVKYTSFPQILSLGRKSPVHTLLTSDPIS</sequence>